<evidence type="ECO:0000313" key="11">
    <source>
        <dbReference type="Proteomes" id="UP000030104"/>
    </source>
</evidence>
<dbReference type="GO" id="GO:0005886">
    <property type="term" value="C:plasma membrane"/>
    <property type="evidence" value="ECO:0007669"/>
    <property type="project" value="TreeGrafter"/>
</dbReference>
<dbReference type="GO" id="GO:0022857">
    <property type="term" value="F:transmembrane transporter activity"/>
    <property type="evidence" value="ECO:0007669"/>
    <property type="project" value="InterPro"/>
</dbReference>
<dbReference type="InterPro" id="IPR011701">
    <property type="entry name" value="MFS"/>
</dbReference>
<evidence type="ECO:0000259" key="9">
    <source>
        <dbReference type="PROSITE" id="PS50850"/>
    </source>
</evidence>
<dbReference type="PhylomeDB" id="A0A0A2KLM3"/>
<comment type="similarity">
    <text evidence="2">Belongs to the major facilitator superfamily. TCR/Tet family.</text>
</comment>
<comment type="caution">
    <text evidence="10">The sequence shown here is derived from an EMBL/GenBank/DDBJ whole genome shotgun (WGS) entry which is preliminary data.</text>
</comment>
<feature type="transmembrane region" description="Helical" evidence="8">
    <location>
        <begin position="128"/>
        <end position="148"/>
    </location>
</feature>
<feature type="transmembrane region" description="Helical" evidence="8">
    <location>
        <begin position="154"/>
        <end position="175"/>
    </location>
</feature>
<feature type="transmembrane region" description="Helical" evidence="8">
    <location>
        <begin position="389"/>
        <end position="410"/>
    </location>
</feature>
<feature type="region of interest" description="Disordered" evidence="7">
    <location>
        <begin position="1"/>
        <end position="49"/>
    </location>
</feature>
<gene>
    <name evidence="10" type="ORF">PITC_072450</name>
</gene>
<feature type="transmembrane region" description="Helical" evidence="8">
    <location>
        <begin position="291"/>
        <end position="308"/>
    </location>
</feature>
<dbReference type="PANTHER" id="PTHR23501">
    <property type="entry name" value="MAJOR FACILITATOR SUPERFAMILY"/>
    <property type="match status" value="1"/>
</dbReference>
<organism evidence="10 11">
    <name type="scientific">Penicillium italicum</name>
    <name type="common">Blue mold</name>
    <dbReference type="NCBI Taxonomy" id="40296"/>
    <lineage>
        <taxon>Eukaryota</taxon>
        <taxon>Fungi</taxon>
        <taxon>Dikarya</taxon>
        <taxon>Ascomycota</taxon>
        <taxon>Pezizomycotina</taxon>
        <taxon>Eurotiomycetes</taxon>
        <taxon>Eurotiomycetidae</taxon>
        <taxon>Eurotiales</taxon>
        <taxon>Aspergillaceae</taxon>
        <taxon>Penicillium</taxon>
    </lineage>
</organism>
<keyword evidence="11" id="KW-1185">Reference proteome</keyword>
<feature type="transmembrane region" description="Helical" evidence="8">
    <location>
        <begin position="361"/>
        <end position="382"/>
    </location>
</feature>
<feature type="domain" description="Major facilitator superfamily (MFS) profile" evidence="9">
    <location>
        <begin position="64"/>
        <end position="562"/>
    </location>
</feature>
<evidence type="ECO:0000313" key="10">
    <source>
        <dbReference type="EMBL" id="KGO65250.1"/>
    </source>
</evidence>
<dbReference type="CDD" id="cd17502">
    <property type="entry name" value="MFS_Azr1_MDR_like"/>
    <property type="match status" value="1"/>
</dbReference>
<evidence type="ECO:0000256" key="2">
    <source>
        <dbReference type="ARBA" id="ARBA00007520"/>
    </source>
</evidence>
<keyword evidence="5 8" id="KW-0472">Membrane</keyword>
<dbReference type="HOGENOM" id="CLU_000960_22_1_1"/>
<keyword evidence="3 8" id="KW-0812">Transmembrane</keyword>
<proteinExistence type="inferred from homology"/>
<feature type="transmembrane region" description="Helical" evidence="8">
    <location>
        <begin position="328"/>
        <end position="349"/>
    </location>
</feature>
<evidence type="ECO:0000256" key="4">
    <source>
        <dbReference type="ARBA" id="ARBA00022989"/>
    </source>
</evidence>
<feature type="transmembrane region" description="Helical" evidence="8">
    <location>
        <begin position="219"/>
        <end position="238"/>
    </location>
</feature>
<evidence type="ECO:0000256" key="5">
    <source>
        <dbReference type="ARBA" id="ARBA00023136"/>
    </source>
</evidence>
<feature type="transmembrane region" description="Helical" evidence="8">
    <location>
        <begin position="530"/>
        <end position="550"/>
    </location>
</feature>
<protein>
    <submittedName>
        <fullName evidence="10">Major facilitator superfamily domain, general substrate transporter</fullName>
    </submittedName>
</protein>
<feature type="transmembrane region" description="Helical" evidence="8">
    <location>
        <begin position="422"/>
        <end position="443"/>
    </location>
</feature>
<dbReference type="OMA" id="IWAACNG"/>
<dbReference type="PANTHER" id="PTHR23501:SF193">
    <property type="entry name" value="MULTIDRUG TRANSPORTER, PUTATIVE (AFU_ORTHOLOGUE AFUA_8G00940)-RELATED"/>
    <property type="match status" value="1"/>
</dbReference>
<dbReference type="SUPFAM" id="SSF103473">
    <property type="entry name" value="MFS general substrate transporter"/>
    <property type="match status" value="1"/>
</dbReference>
<feature type="compositionally biased region" description="Polar residues" evidence="7">
    <location>
        <begin position="1"/>
        <end position="14"/>
    </location>
</feature>
<dbReference type="STRING" id="40296.A0A0A2KLM3"/>
<dbReference type="InterPro" id="IPR020846">
    <property type="entry name" value="MFS_dom"/>
</dbReference>
<dbReference type="InterPro" id="IPR036259">
    <property type="entry name" value="MFS_trans_sf"/>
</dbReference>
<dbReference type="AlphaFoldDB" id="A0A0A2KLM3"/>
<dbReference type="Proteomes" id="UP000030104">
    <property type="component" value="Unassembled WGS sequence"/>
</dbReference>
<reference evidence="10 11" key="1">
    <citation type="journal article" date="2015" name="Mol. Plant Microbe Interact.">
        <title>Genome, transcriptome, and functional analyses of Penicillium expansum provide new insights into secondary metabolism and pathogenicity.</title>
        <authorList>
            <person name="Ballester A.R."/>
            <person name="Marcet-Houben M."/>
            <person name="Levin E."/>
            <person name="Sela N."/>
            <person name="Selma-Lazaro C."/>
            <person name="Carmona L."/>
            <person name="Wisniewski M."/>
            <person name="Droby S."/>
            <person name="Gonzalez-Candelas L."/>
            <person name="Gabaldon T."/>
        </authorList>
    </citation>
    <scope>NUCLEOTIDE SEQUENCE [LARGE SCALE GENOMIC DNA]</scope>
    <source>
        <strain evidence="10 11">PHI-1</strain>
    </source>
</reference>
<evidence type="ECO:0000256" key="8">
    <source>
        <dbReference type="SAM" id="Phobius"/>
    </source>
</evidence>
<dbReference type="PROSITE" id="PS50850">
    <property type="entry name" value="MFS"/>
    <property type="match status" value="1"/>
</dbReference>
<feature type="transmembrane region" description="Helical" evidence="8">
    <location>
        <begin position="61"/>
        <end position="87"/>
    </location>
</feature>
<evidence type="ECO:0000256" key="6">
    <source>
        <dbReference type="ARBA" id="ARBA00023180"/>
    </source>
</evidence>
<evidence type="ECO:0000256" key="3">
    <source>
        <dbReference type="ARBA" id="ARBA00022692"/>
    </source>
</evidence>
<evidence type="ECO:0000256" key="7">
    <source>
        <dbReference type="SAM" id="MobiDB-lite"/>
    </source>
</evidence>
<feature type="transmembrane region" description="Helical" evidence="8">
    <location>
        <begin position="187"/>
        <end position="207"/>
    </location>
</feature>
<dbReference type="Gene3D" id="1.20.1720.10">
    <property type="entry name" value="Multidrug resistance protein D"/>
    <property type="match status" value="1"/>
</dbReference>
<feature type="transmembrane region" description="Helical" evidence="8">
    <location>
        <begin position="455"/>
        <end position="479"/>
    </location>
</feature>
<comment type="subcellular location">
    <subcellularLocation>
        <location evidence="1">Membrane</location>
        <topology evidence="1">Multi-pass membrane protein</topology>
    </subcellularLocation>
</comment>
<dbReference type="EMBL" id="JQGA01001515">
    <property type="protein sequence ID" value="KGO65250.1"/>
    <property type="molecule type" value="Genomic_DNA"/>
</dbReference>
<dbReference type="Gene3D" id="1.20.1250.20">
    <property type="entry name" value="MFS general substrate transporter like domains"/>
    <property type="match status" value="1"/>
</dbReference>
<dbReference type="Pfam" id="PF07690">
    <property type="entry name" value="MFS_1"/>
    <property type="match status" value="1"/>
</dbReference>
<keyword evidence="4 8" id="KW-1133">Transmembrane helix</keyword>
<evidence type="ECO:0000256" key="1">
    <source>
        <dbReference type="ARBA" id="ARBA00004141"/>
    </source>
</evidence>
<dbReference type="FunFam" id="1.20.1250.20:FF:000196">
    <property type="entry name" value="MFS toxin efflux pump (AflT)"/>
    <property type="match status" value="1"/>
</dbReference>
<accession>A0A0A2KLM3</accession>
<dbReference type="OrthoDB" id="10021397at2759"/>
<sequence length="562" mass="59949">MTSRPSSPTMTQASEMEAESKEKQPSTLSSGDLEQDPPEASKISPPAPAPAEHEWVTGFKLFAIMVAVTLVALLMLLDTSIVVTAVPRITSEFHSLSDVGWYGSAYQLACAALQPLTGRVYMNLDSKWTFMGFFAVFELGSLICAVSTSSKMLIVGRAVAGLGTSGILNGAFTIIAGCVPMSRRPTMLGLVMGISQVGLAAGPLVGGALTEYTTWRWCFYINLPIGGLVAIMLAFIHIPSPIPKAPFSEAIKTLPGKLDLIGFALFAPSAIQLLLALQYGGNEYTWHSSQVIGLFCGAAATFALFLVWDYRKGDAAMIPFSMISIRVVWSSCLAYGFLMGQIFCASYYLPMYFQGVKGASPLMSGVYVLPSILGHLFVALVSGKIVERVGYYLPIIVVSASLMAVANGLLSTLAPRTSTGKWIGYQILLGVARGLGLQVPIIAVQNVLPPAQIPVATALVMFSQTLSGALFLSFSSTIFTNSLMTLIPKYAPSVDPKTIINAGATGLRSTLSGDELANVLVAYAKSVDRVFYLTTGMACGCFVFSWAMGWKDIRKKNTVSKA</sequence>
<name>A0A0A2KLM3_PENIT</name>
<keyword evidence="6" id="KW-0325">Glycoprotein</keyword>